<dbReference type="GO" id="GO:0007155">
    <property type="term" value="P:cell adhesion"/>
    <property type="evidence" value="ECO:0007669"/>
    <property type="project" value="InterPro"/>
</dbReference>
<dbReference type="Gene3D" id="2.60.40.1280">
    <property type="match status" value="1"/>
</dbReference>
<dbReference type="Gene3D" id="2.60.40.10">
    <property type="entry name" value="Immunoglobulins"/>
    <property type="match status" value="1"/>
</dbReference>
<feature type="non-terminal residue" evidence="11">
    <location>
        <position position="835"/>
    </location>
</feature>
<dbReference type="AlphaFoldDB" id="A0AAW6B5D6"/>
<dbReference type="InterPro" id="IPR008454">
    <property type="entry name" value="Collagen-bd_Cna-like_B-typ_dom"/>
</dbReference>
<keyword evidence="5" id="KW-0732">Signal</keyword>
<feature type="domain" description="SDR-like Ig" evidence="10">
    <location>
        <begin position="71"/>
        <end position="153"/>
    </location>
</feature>
<keyword evidence="4" id="KW-0964">Secreted</keyword>
<evidence type="ECO:0000256" key="3">
    <source>
        <dbReference type="ARBA" id="ARBA00022512"/>
    </source>
</evidence>
<dbReference type="InterPro" id="IPR041171">
    <property type="entry name" value="SDR_Ig"/>
</dbReference>
<organism evidence="11 12">
    <name type="scientific">Gemella haemolysans</name>
    <dbReference type="NCBI Taxonomy" id="1379"/>
    <lineage>
        <taxon>Bacteria</taxon>
        <taxon>Bacillati</taxon>
        <taxon>Bacillota</taxon>
        <taxon>Bacilli</taxon>
        <taxon>Bacillales</taxon>
        <taxon>Gemellaceae</taxon>
        <taxon>Gemella</taxon>
    </lineage>
</organism>
<evidence type="ECO:0000256" key="4">
    <source>
        <dbReference type="ARBA" id="ARBA00022525"/>
    </source>
</evidence>
<protein>
    <submittedName>
        <fullName evidence="11">FctA domain-containing protein</fullName>
    </submittedName>
</protein>
<evidence type="ECO:0000259" key="8">
    <source>
        <dbReference type="Pfam" id="PF12892"/>
    </source>
</evidence>
<keyword evidence="6" id="KW-0572">Peptidoglycan-anchor</keyword>
<feature type="domain" description="CNA-B" evidence="7">
    <location>
        <begin position="589"/>
        <end position="683"/>
    </location>
</feature>
<evidence type="ECO:0000259" key="10">
    <source>
        <dbReference type="Pfam" id="PF17961"/>
    </source>
</evidence>
<dbReference type="PANTHER" id="PTHR36108">
    <property type="entry name" value="COLOSSIN-B-RELATED"/>
    <property type="match status" value="1"/>
</dbReference>
<comment type="similarity">
    <text evidence="2">Belongs to the serine-aspartate repeat-containing protein (SDr) family.</text>
</comment>
<sequence length="835" mass="93036">MKRRFKKIISLLTIPILLISMILNNSILKEVKAADLNNKVQLTNLRLLSTLDDNVLPGNILHGKDQTEANVNFAGEYSFNEAPGVIRNGDSFSVDIPSPLKLEDAELPLVDTNSNETLGKVVASSATGKITFTFNEKVEDKHHIHGTFKVSAKQTVTNEDKTIVYTLPNGKTQSITYKVLKAANQNVKGETVYKAGYDGGNMNYWVRVNRSKKDLSGKVVKIKDFFDTSKGSLATYIEKSFSLKEAVYTEESTYEKDLVSTGKVYKVTTDAAVYKADSDNTALLTFTNSKTGFDLLLPTNTGTKSFLLEYSSTSPQDTTRLYNSVGMEIDNEAQPTWTEWAGKKNTETTHVKDLKSTKAIGATITADLAGKVKILKYDEGDASVVLSGVQFDIKKENGEFVETITTNEKGIAVSGLLPDGKYIAKEKVAKDGYKLNEKEYPFEIDSAKEKANKKNTSTLNIPNKRKTIDFEATKVWKNGVSSDYKEVKLGLYVHKEGEDASNAKPVTGSYTPTVTSANGVYTYRWIDQLPERNLDGTKLVYSVRELQEKTDLPLETGDKVTVGERNYVVSYNNAKTEVINTYEVPKTKITANKIWEGGQSEVRPTLFFKLYRSINGVEEEVKVDNKEVPKINGSVEWTDLPKTTEAGSEYTYSVKEVDDKGNILTEKTAGYSVEKTDNLTIKNKYSVNPLNIDIAVSKELSGNRLEKLKQDEFEFILKSEDGREIQKVRNSESGEIVFRNVNFTEKGTYNFVIVEVNGGKTINGVRYDNKEINVTVKVTDDGKGNLTSEVSYPNNEKRFINEYIPAEKTSVTLGAKKVLEGKTLEEGKYSFELKD</sequence>
<evidence type="ECO:0000256" key="2">
    <source>
        <dbReference type="ARBA" id="ARBA00007257"/>
    </source>
</evidence>
<dbReference type="SUPFAM" id="SSF49401">
    <property type="entry name" value="Bacterial adhesins"/>
    <property type="match status" value="1"/>
</dbReference>
<dbReference type="InterPro" id="IPR022464">
    <property type="entry name" value="Strep_pil_isopept_link"/>
</dbReference>
<dbReference type="SUPFAM" id="SSF49478">
    <property type="entry name" value="Cna protein B-type domain"/>
    <property type="match status" value="3"/>
</dbReference>
<dbReference type="InterPro" id="IPR041033">
    <property type="entry name" value="SpaA_PFL_dom_1"/>
</dbReference>
<comment type="caution">
    <text evidence="11">The sequence shown here is derived from an EMBL/GenBank/DDBJ whole genome shotgun (WGS) entry which is preliminary data.</text>
</comment>
<evidence type="ECO:0000313" key="12">
    <source>
        <dbReference type="Proteomes" id="UP001212217"/>
    </source>
</evidence>
<comment type="subcellular location">
    <subcellularLocation>
        <location evidence="1">Secreted</location>
        <location evidence="1">Cell wall</location>
        <topology evidence="1">Peptidoglycan-anchor</topology>
    </subcellularLocation>
</comment>
<dbReference type="Gene3D" id="2.60.40.3050">
    <property type="match status" value="1"/>
</dbReference>
<name>A0AAW6B5D6_9BACL</name>
<dbReference type="Pfam" id="PF17961">
    <property type="entry name" value="Big_8"/>
    <property type="match status" value="1"/>
</dbReference>
<keyword evidence="3" id="KW-0134">Cell wall</keyword>
<dbReference type="Pfam" id="PF05738">
    <property type="entry name" value="Cna_B"/>
    <property type="match status" value="1"/>
</dbReference>
<dbReference type="Pfam" id="PF17802">
    <property type="entry name" value="SpaA"/>
    <property type="match status" value="1"/>
</dbReference>
<gene>
    <name evidence="11" type="ORF">PNO30_01535</name>
</gene>
<dbReference type="EMBL" id="JAQMFS010000026">
    <property type="protein sequence ID" value="MDB6185457.1"/>
    <property type="molecule type" value="Genomic_DNA"/>
</dbReference>
<evidence type="ECO:0000256" key="5">
    <source>
        <dbReference type="ARBA" id="ARBA00022729"/>
    </source>
</evidence>
<reference evidence="11" key="1">
    <citation type="submission" date="2023-08" db="EMBL/GenBank/DDBJ databases">
        <title>Dental plaque isolates bound by oral lectin ZG16B.</title>
        <authorList>
            <person name="Ghosh S."/>
        </authorList>
    </citation>
    <scope>NUCLEOTIDE SEQUENCE</scope>
    <source>
        <strain evidence="11">DP3_5B</strain>
    </source>
</reference>
<dbReference type="RefSeq" id="WP_271986899.1">
    <property type="nucleotide sequence ID" value="NZ_JAQMFS010000026.1"/>
</dbReference>
<evidence type="ECO:0000259" key="7">
    <source>
        <dbReference type="Pfam" id="PF05738"/>
    </source>
</evidence>
<dbReference type="NCBIfam" id="TIGR03786">
    <property type="entry name" value="strep_pil_rpt"/>
    <property type="match status" value="1"/>
</dbReference>
<evidence type="ECO:0000256" key="6">
    <source>
        <dbReference type="ARBA" id="ARBA00023088"/>
    </source>
</evidence>
<evidence type="ECO:0000256" key="1">
    <source>
        <dbReference type="ARBA" id="ARBA00004168"/>
    </source>
</evidence>
<dbReference type="Proteomes" id="UP001212217">
    <property type="component" value="Unassembled WGS sequence"/>
</dbReference>
<dbReference type="Pfam" id="PF12892">
    <property type="entry name" value="FctA"/>
    <property type="match status" value="1"/>
</dbReference>
<feature type="domain" description="Streptococcal pilin isopeptide linkage" evidence="8">
    <location>
        <begin position="695"/>
        <end position="803"/>
    </location>
</feature>
<dbReference type="PANTHER" id="PTHR36108:SF13">
    <property type="entry name" value="COLOSSIN-B-RELATED"/>
    <property type="match status" value="1"/>
</dbReference>
<evidence type="ECO:0000259" key="9">
    <source>
        <dbReference type="Pfam" id="PF17802"/>
    </source>
</evidence>
<evidence type="ECO:0000313" key="11">
    <source>
        <dbReference type="EMBL" id="MDB6185457.1"/>
    </source>
</evidence>
<dbReference type="InterPro" id="IPR013783">
    <property type="entry name" value="Ig-like_fold"/>
</dbReference>
<proteinExistence type="inferred from homology"/>
<accession>A0AAW6B5D6</accession>
<dbReference type="InterPro" id="IPR038174">
    <property type="entry name" value="Strep_pil_link_sf"/>
</dbReference>
<dbReference type="InterPro" id="IPR008966">
    <property type="entry name" value="Adhesion_dom_sf"/>
</dbReference>
<dbReference type="InterPro" id="IPR011252">
    <property type="entry name" value="Fibrogen-bd_dom1"/>
</dbReference>
<feature type="domain" description="SpaA-like prealbumin fold" evidence="9">
    <location>
        <begin position="370"/>
        <end position="454"/>
    </location>
</feature>